<keyword evidence="1" id="KW-0436">Ligase</keyword>
<dbReference type="EC" id="2.4.2.-" evidence="1"/>
<dbReference type="KEGG" id="smen:SAMEA4412692_0817"/>
<dbReference type="OrthoDB" id="9813383at2"/>
<sequence length="230" mass="26052">MTHPIIGISSNIEYNPEDRNFFQVYCAKGYVDGVQKAGGLPLVLPIGAPELAVQYAEMMDKLILTGGQNVLPEYYGEEKTISSDDYSRDRDEFELALIREMLKRNKPIFSICRGTQLFNVAMGGTLHQEIQSHWQDLSAMHPTHKVNLIPGTPLSDIFSEHPSINSFHRQAIKKLASNLEVIGSSAEDNIIEAVKTNDGYPYLGVQWHPEFMIDHREEDLKLFDYIVNQL</sequence>
<organism evidence="1 2">
    <name type="scientific">Streptococcus merionis</name>
    <dbReference type="NCBI Taxonomy" id="400065"/>
    <lineage>
        <taxon>Bacteria</taxon>
        <taxon>Bacillati</taxon>
        <taxon>Bacillota</taxon>
        <taxon>Bacilli</taxon>
        <taxon>Lactobacillales</taxon>
        <taxon>Streptococcaceae</taxon>
        <taxon>Streptococcus</taxon>
    </lineage>
</organism>
<dbReference type="Pfam" id="PF07722">
    <property type="entry name" value="Peptidase_C26"/>
    <property type="match status" value="1"/>
</dbReference>
<dbReference type="InterPro" id="IPR029062">
    <property type="entry name" value="Class_I_gatase-like"/>
</dbReference>
<accession>A0A239SR50</accession>
<dbReference type="Proteomes" id="UP000215185">
    <property type="component" value="Chromosome 1"/>
</dbReference>
<dbReference type="EMBL" id="LT906439">
    <property type="protein sequence ID" value="SNU87890.1"/>
    <property type="molecule type" value="Genomic_DNA"/>
</dbReference>
<proteinExistence type="predicted"/>
<protein>
    <submittedName>
        <fullName evidence="1">Putative glutamine amidotransferase</fullName>
        <ecNumber evidence="1">2.4.2.-</ecNumber>
        <ecNumber evidence="1">6.3.5.4</ecNumber>
    </submittedName>
</protein>
<evidence type="ECO:0000313" key="2">
    <source>
        <dbReference type="Proteomes" id="UP000215185"/>
    </source>
</evidence>
<dbReference type="SUPFAM" id="SSF52317">
    <property type="entry name" value="Class I glutamine amidotransferase-like"/>
    <property type="match status" value="1"/>
</dbReference>
<dbReference type="CDD" id="cd01745">
    <property type="entry name" value="GATase1_2"/>
    <property type="match status" value="1"/>
</dbReference>
<gene>
    <name evidence="1" type="ORF">SAMEA4412692_00817</name>
</gene>
<dbReference type="GO" id="GO:0005829">
    <property type="term" value="C:cytosol"/>
    <property type="evidence" value="ECO:0007669"/>
    <property type="project" value="TreeGrafter"/>
</dbReference>
<dbReference type="STRING" id="1123308.GCA_000380085_00159"/>
<reference evidence="1 2" key="1">
    <citation type="submission" date="2017-06" db="EMBL/GenBank/DDBJ databases">
        <authorList>
            <consortium name="Pathogen Informatics"/>
        </authorList>
    </citation>
    <scope>NUCLEOTIDE SEQUENCE [LARGE SCALE GENOMIC DNA]</scope>
    <source>
        <strain evidence="1 2">NCTC13788</strain>
    </source>
</reference>
<dbReference type="InterPro" id="IPR044668">
    <property type="entry name" value="PuuD-like"/>
</dbReference>
<dbReference type="PANTHER" id="PTHR43235:SF1">
    <property type="entry name" value="GLUTAMINE AMIDOTRANSFERASE PB2B2.05-RELATED"/>
    <property type="match status" value="1"/>
</dbReference>
<keyword evidence="1" id="KW-0808">Transferase</keyword>
<dbReference type="PROSITE" id="PS51273">
    <property type="entry name" value="GATASE_TYPE_1"/>
    <property type="match status" value="1"/>
</dbReference>
<dbReference type="RefSeq" id="WP_018372715.1">
    <property type="nucleotide sequence ID" value="NZ_LT906439.1"/>
</dbReference>
<keyword evidence="1" id="KW-0315">Glutamine amidotransferase</keyword>
<dbReference type="Gene3D" id="3.40.50.880">
    <property type="match status" value="1"/>
</dbReference>
<evidence type="ECO:0000313" key="1">
    <source>
        <dbReference type="EMBL" id="SNU87890.1"/>
    </source>
</evidence>
<dbReference type="GO" id="GO:0033969">
    <property type="term" value="F:gamma-glutamyl-gamma-aminobutyrate hydrolase activity"/>
    <property type="evidence" value="ECO:0007669"/>
    <property type="project" value="TreeGrafter"/>
</dbReference>
<dbReference type="InterPro" id="IPR011697">
    <property type="entry name" value="Peptidase_C26"/>
</dbReference>
<keyword evidence="1" id="KW-0328">Glycosyltransferase</keyword>
<dbReference type="eggNOG" id="COG2071">
    <property type="taxonomic scope" value="Bacteria"/>
</dbReference>
<name>A0A239SR50_9STRE</name>
<dbReference type="AlphaFoldDB" id="A0A239SR50"/>
<dbReference type="EC" id="6.3.5.4" evidence="1"/>
<dbReference type="GO" id="GO:0004066">
    <property type="term" value="F:asparagine synthase (glutamine-hydrolyzing) activity"/>
    <property type="evidence" value="ECO:0007669"/>
    <property type="project" value="UniProtKB-EC"/>
</dbReference>
<dbReference type="PANTHER" id="PTHR43235">
    <property type="entry name" value="GLUTAMINE AMIDOTRANSFERASE PB2B2.05-RELATED"/>
    <property type="match status" value="1"/>
</dbReference>
<dbReference type="GO" id="GO:0016757">
    <property type="term" value="F:glycosyltransferase activity"/>
    <property type="evidence" value="ECO:0007669"/>
    <property type="project" value="UniProtKB-KW"/>
</dbReference>
<keyword evidence="2" id="KW-1185">Reference proteome</keyword>
<dbReference type="GO" id="GO:0006598">
    <property type="term" value="P:polyamine catabolic process"/>
    <property type="evidence" value="ECO:0007669"/>
    <property type="project" value="TreeGrafter"/>
</dbReference>